<protein>
    <submittedName>
        <fullName evidence="2">Helix-turn-helix DNA-binding domain protein</fullName>
    </submittedName>
</protein>
<dbReference type="GO" id="GO:0003677">
    <property type="term" value="F:DNA binding"/>
    <property type="evidence" value="ECO:0007669"/>
    <property type="project" value="UniProtKB-KW"/>
</dbReference>
<feature type="compositionally biased region" description="Basic and acidic residues" evidence="1">
    <location>
        <begin position="7"/>
        <end position="23"/>
    </location>
</feature>
<reference evidence="2 3" key="1">
    <citation type="submission" date="2019-10" db="EMBL/GenBank/DDBJ databases">
        <authorList>
            <person name="Abad O.A."/>
            <person name="Garlena R.A."/>
            <person name="Russell D.A."/>
            <person name="Pope W.H."/>
            <person name="Jacobs-Sera D."/>
            <person name="Hatfull G.F."/>
        </authorList>
    </citation>
    <scope>NUCLEOTIDE SEQUENCE [LARGE SCALE GENOMIC DNA]</scope>
</reference>
<organism evidence="2 3">
    <name type="scientific">Mycobacterium phage WalterMcMickey</name>
    <dbReference type="NCBI Taxonomy" id="2656614"/>
    <lineage>
        <taxon>Viruses</taxon>
        <taxon>Duplodnaviria</taxon>
        <taxon>Heunggongvirae</taxon>
        <taxon>Uroviricota</taxon>
        <taxon>Caudoviricetes</taxon>
        <taxon>Fromanvirus</taxon>
        <taxon>Fromanvirus twister</taxon>
    </lineage>
</organism>
<evidence type="ECO:0000313" key="2">
    <source>
        <dbReference type="EMBL" id="QGJ94741.1"/>
    </source>
</evidence>
<dbReference type="Proteomes" id="UP000427921">
    <property type="component" value="Segment"/>
</dbReference>
<sequence length="115" mass="12495">MTAMLDVRPRARSTDPEASHDAAARLSTADTHCRALLEAFAVVAPEALTDVEAAELIGMDRVEAGRRGADLRAKGLIRWVLDRESGKPVRRYMESTGRRCGISKVTEQGLAFLAS</sequence>
<dbReference type="EMBL" id="MN586038">
    <property type="protein sequence ID" value="QGJ94741.1"/>
    <property type="molecule type" value="Genomic_DNA"/>
</dbReference>
<gene>
    <name evidence="2" type="primary">66</name>
    <name evidence="2" type="ORF">SEA_WALTERMCMICKEY_66</name>
</gene>
<name>A0A649VR72_9CAUD</name>
<feature type="region of interest" description="Disordered" evidence="1">
    <location>
        <begin position="1"/>
        <end position="25"/>
    </location>
</feature>
<evidence type="ECO:0000256" key="1">
    <source>
        <dbReference type="SAM" id="MobiDB-lite"/>
    </source>
</evidence>
<proteinExistence type="predicted"/>
<accession>A0A649VR72</accession>
<evidence type="ECO:0000313" key="3">
    <source>
        <dbReference type="Proteomes" id="UP000427921"/>
    </source>
</evidence>
<keyword evidence="2" id="KW-0238">DNA-binding</keyword>